<dbReference type="Gene3D" id="2.60.40.1130">
    <property type="entry name" value="Rab geranylgeranyltransferase alpha-subunit, insert domain"/>
    <property type="match status" value="1"/>
</dbReference>
<dbReference type="InterPro" id="IPR013784">
    <property type="entry name" value="Carb-bd-like_fold"/>
</dbReference>
<sequence length="1442" mass="156898">MTSLSHTSKLAFIALGLAAISGCGDSSEPGEQLLTCAVPMVPDASGTMCVAPEPISCPAPTVPDEKNEQCIVGADPTLPDPVFTPADGQAVLYYNRPMDASNSPSDPVYDGYRLHTWNDESCDAYAPPFDATDWANGHQFDGIDPNYGAYWILDLKDGYSDCANFIIHIGTEGSGKALGDVDLKMPLMQDDETFVRMNFTLHGEPSVFEYPILNLGAQPLSISGSAAHWLDADTLLWDQDDSGISEVKLHYSMAADLEVETEPDRIVNGESVSLMAVELTDEQKARVPHIGHWKAYSTGLAHEQAKKVAKSQLVVAAYDGENMPVAATRVQHAKALDHLYTSGEADADEAPLGVVYDGDNIHVSVWAPTAQSVNLKVYDADKNETSSQAMTEDTATGIWSYSGTASLDRQYYRFEVTVYHPVTDSIEVIEATDPYSLNVSANGRYSQFVNLDDDDLKPEGWDGHMVPTIAKAEDAVIYEGHVRDFSARDESTMGEYRGKYMAFTQSDSAPVMHLQQLAAAGLTHFHVLPVTDMATVNEMADERVDIQDNLGKLCDMIDDNAAACITQDKSASIISILEQALPGSKDAQELVNAMRGMDSFNWGYDPQHFIAPEGSYATNADGVERIIELRAMNQALHEMGLRVVLDVVYNHTSSSGLWDNSVLDKLVPGYYHRYNEESGDIERSTCCENTATEHRMMDRFVADSMVILAQQYGFDGFRFDVMGHMPKSTILAARDAVQAVDPDNYFYGEGWNFGEVADNRLFEQATQANMAGSEVGTFNDRIREAVRQGNLFAEEESDGRLRDQDTLRLSMAGNLANYVLKDVNGNSASGSSFSWNSQPTAYALDPADSINYVSKHDNETLWDQLSYSHPVGRSLEDRVRIQHVAATLPLLSQGIPFLQMGGDLMRSKSMDRNSYDSGDWFNYVDFTKNSNNWNVGLPLAQDNQSKWDQISGISANPLAAASMSEIEWVSTLFQEILSIRRDSPLLRLADEQQIIDRLGFHNVGKRQTQGLIVMSLDDGLGLQDLDPMVDAMVVVVNASHQEQSHTVPTAMGFELHSLLANSLDNRVRLASFSDGEGEGTFVVPALTTAVFVKPQMGDQGEGLSANATVGAPDVVPFGSTEVLVRGSMNGWGESDVMTYVGGGEYRIAITLAAGDYEFKVASADWSTVDFGALSADVAMVDEGVEEMLARSGANMTFTASMDATYVFSLDASDTSQPVLRIYNEEPFVGTAVYLRGSLNGWGTADELSYIGGGMYRVDVMLAAGDYEFKVASEDWSTVDFGSGESDAAVEQGLPELLAVSGANMTFTASEERSYAFIFDASNLNEPTLAIYPSEMFGANMVYIRGSMNGWGEVDLLSYQGLSTYEVEIDLAAGDHEFKIATGDWSTVDLGALTGEEEVQLGSSQMLAGAGANLKIMGAEAGTYRFSVSGPDPSAVKLTVTKL</sequence>
<dbReference type="EC" id="3.2.1.41" evidence="6"/>
<dbReference type="InterPro" id="IPR005323">
    <property type="entry name" value="CBM41_pullulanase"/>
</dbReference>
<dbReference type="InterPro" id="IPR013783">
    <property type="entry name" value="Ig-like_fold"/>
</dbReference>
<dbReference type="CDD" id="cd02861">
    <property type="entry name" value="E_set_pullulanase_like"/>
    <property type="match status" value="3"/>
</dbReference>
<evidence type="ECO:0000313" key="10">
    <source>
        <dbReference type="EMBL" id="GLS83292.1"/>
    </source>
</evidence>
<comment type="caution">
    <text evidence="10">The sequence shown here is derived from an EMBL/GenBank/DDBJ whole genome shotgun (WGS) entry which is preliminary data.</text>
</comment>
<dbReference type="InterPro" id="IPR013780">
    <property type="entry name" value="Glyco_hydro_b"/>
</dbReference>
<name>A0AA37TS91_9GAMM</name>
<evidence type="ECO:0000256" key="4">
    <source>
        <dbReference type="ARBA" id="ARBA00023295"/>
    </source>
</evidence>
<keyword evidence="11" id="KW-1185">Reference proteome</keyword>
<dbReference type="Proteomes" id="UP001157439">
    <property type="component" value="Unassembled WGS sequence"/>
</dbReference>
<dbReference type="InterPro" id="IPR014756">
    <property type="entry name" value="Ig_E-set"/>
</dbReference>
<dbReference type="GO" id="GO:0051060">
    <property type="term" value="F:pullulanase activity"/>
    <property type="evidence" value="ECO:0007669"/>
    <property type="project" value="UniProtKB-EC"/>
</dbReference>
<dbReference type="InterPro" id="IPR017853">
    <property type="entry name" value="GH"/>
</dbReference>
<dbReference type="CDD" id="cd11341">
    <property type="entry name" value="AmyAc_Pullulanase_LD-like"/>
    <property type="match status" value="1"/>
</dbReference>
<dbReference type="Gene3D" id="2.60.40.10">
    <property type="entry name" value="Immunoglobulins"/>
    <property type="match status" value="4"/>
</dbReference>
<dbReference type="Pfam" id="PF11852">
    <property type="entry name" value="Pullul_strch_C"/>
    <property type="match status" value="1"/>
</dbReference>
<dbReference type="Gene3D" id="2.60.40.1110">
    <property type="match status" value="1"/>
</dbReference>
<comment type="catalytic activity">
    <reaction evidence="5">
        <text>Hydrolysis of (1-&gt;6)-alpha-D-glucosidic linkages in pullulan, amylopectin and glycogen, and in the alpha- and beta-limit dextrins of amylopectin and glycogen.</text>
        <dbReference type="EC" id="3.2.1.41"/>
    </reaction>
</comment>
<dbReference type="SUPFAM" id="SSF49452">
    <property type="entry name" value="Starch-binding domain-like"/>
    <property type="match status" value="1"/>
</dbReference>
<dbReference type="Pfam" id="PF03714">
    <property type="entry name" value="PUD"/>
    <property type="match status" value="1"/>
</dbReference>
<comment type="similarity">
    <text evidence="1">Belongs to the glycosyl hydrolase 13 family.</text>
</comment>
<evidence type="ECO:0000256" key="5">
    <source>
        <dbReference type="ARBA" id="ARBA00023965"/>
    </source>
</evidence>
<dbReference type="CDD" id="cd10315">
    <property type="entry name" value="CBM41_pullulanase"/>
    <property type="match status" value="1"/>
</dbReference>
<dbReference type="InterPro" id="IPR024561">
    <property type="entry name" value="Pullul_strch_C"/>
</dbReference>
<protein>
    <recommendedName>
        <fullName evidence="6">pullulanase</fullName>
        <ecNumber evidence="6">3.2.1.41</ecNumber>
    </recommendedName>
    <alternativeName>
        <fullName evidence="7">Alpha-dextrin endo-1,6-alpha-glucosidase</fullName>
    </alternativeName>
    <alternativeName>
        <fullName evidence="8">Pullulan 6-glucanohydrolase</fullName>
    </alternativeName>
</protein>
<dbReference type="Pfam" id="PF18494">
    <property type="entry name" value="Pullulanase_Ins"/>
    <property type="match status" value="1"/>
</dbReference>
<dbReference type="InterPro" id="IPR006047">
    <property type="entry name" value="GH13_cat_dom"/>
</dbReference>
<dbReference type="Pfam" id="PF17967">
    <property type="entry name" value="Pullulanase_N2"/>
    <property type="match status" value="1"/>
</dbReference>
<dbReference type="EMBL" id="BSPO01000002">
    <property type="protein sequence ID" value="GLS83292.1"/>
    <property type="molecule type" value="Genomic_DNA"/>
</dbReference>
<feature type="domain" description="Glycosyl hydrolase family 13 catalytic" evidence="9">
    <location>
        <begin position="597"/>
        <end position="948"/>
    </location>
</feature>
<evidence type="ECO:0000259" key="9">
    <source>
        <dbReference type="SMART" id="SM00642"/>
    </source>
</evidence>
<dbReference type="PANTHER" id="PTHR43002">
    <property type="entry name" value="GLYCOGEN DEBRANCHING ENZYME"/>
    <property type="match status" value="1"/>
</dbReference>
<accession>A0AA37TS91</accession>
<evidence type="ECO:0000256" key="8">
    <source>
        <dbReference type="ARBA" id="ARBA00031076"/>
    </source>
</evidence>
<organism evidence="10 11">
    <name type="scientific">Paraferrimonas haliotis</name>
    <dbReference type="NCBI Taxonomy" id="2013866"/>
    <lineage>
        <taxon>Bacteria</taxon>
        <taxon>Pseudomonadati</taxon>
        <taxon>Pseudomonadota</taxon>
        <taxon>Gammaproteobacteria</taxon>
        <taxon>Alteromonadales</taxon>
        <taxon>Ferrimonadaceae</taxon>
        <taxon>Paraferrimonas</taxon>
    </lineage>
</organism>
<dbReference type="InterPro" id="IPR040671">
    <property type="entry name" value="Pullulanase_N2"/>
</dbReference>
<evidence type="ECO:0000256" key="6">
    <source>
        <dbReference type="ARBA" id="ARBA00024062"/>
    </source>
</evidence>
<evidence type="ECO:0000256" key="3">
    <source>
        <dbReference type="ARBA" id="ARBA00022801"/>
    </source>
</evidence>
<evidence type="ECO:0000256" key="1">
    <source>
        <dbReference type="ARBA" id="ARBA00008061"/>
    </source>
</evidence>
<evidence type="ECO:0000313" key="11">
    <source>
        <dbReference type="Proteomes" id="UP001157439"/>
    </source>
</evidence>
<dbReference type="CDD" id="cd02860">
    <property type="entry name" value="E_set_Pullulanase"/>
    <property type="match status" value="1"/>
</dbReference>
<gene>
    <name evidence="10" type="ORF">GCM10007894_12690</name>
</gene>
<dbReference type="InterPro" id="IPR004193">
    <property type="entry name" value="Glyco_hydro_13_N"/>
</dbReference>
<dbReference type="RefSeq" id="WP_095499859.1">
    <property type="nucleotide sequence ID" value="NZ_BSPO01000002.1"/>
</dbReference>
<keyword evidence="3" id="KW-0378">Hydrolase</keyword>
<dbReference type="Gene3D" id="3.20.20.80">
    <property type="entry name" value="Glycosidases"/>
    <property type="match status" value="1"/>
</dbReference>
<dbReference type="SMART" id="SM00642">
    <property type="entry name" value="Aamy"/>
    <property type="match status" value="1"/>
</dbReference>
<evidence type="ECO:0000256" key="7">
    <source>
        <dbReference type="ARBA" id="ARBA00029618"/>
    </source>
</evidence>
<evidence type="ECO:0000256" key="2">
    <source>
        <dbReference type="ARBA" id="ARBA00022729"/>
    </source>
</evidence>
<dbReference type="SUPFAM" id="SSF51011">
    <property type="entry name" value="Glycosyl hydrolase domain"/>
    <property type="match status" value="1"/>
</dbReference>
<dbReference type="GO" id="GO:0030246">
    <property type="term" value="F:carbohydrate binding"/>
    <property type="evidence" value="ECO:0007669"/>
    <property type="project" value="InterPro"/>
</dbReference>
<dbReference type="GO" id="GO:0005975">
    <property type="term" value="P:carbohydrate metabolic process"/>
    <property type="evidence" value="ECO:0007669"/>
    <property type="project" value="InterPro"/>
</dbReference>
<keyword evidence="4" id="KW-0326">Glycosidase</keyword>
<reference evidence="10 11" key="1">
    <citation type="journal article" date="2014" name="Int. J. Syst. Evol. Microbiol.">
        <title>Complete genome sequence of Corynebacterium casei LMG S-19264T (=DSM 44701T), isolated from a smear-ripened cheese.</title>
        <authorList>
            <consortium name="US DOE Joint Genome Institute (JGI-PGF)"/>
            <person name="Walter F."/>
            <person name="Albersmeier A."/>
            <person name="Kalinowski J."/>
            <person name="Ruckert C."/>
        </authorList>
    </citation>
    <scope>NUCLEOTIDE SEQUENCE [LARGE SCALE GENOMIC DNA]</scope>
    <source>
        <strain evidence="10 11">NBRC 112785</strain>
    </source>
</reference>
<dbReference type="Pfam" id="PF02922">
    <property type="entry name" value="CBM_48"/>
    <property type="match status" value="1"/>
</dbReference>
<proteinExistence type="inferred from homology"/>
<dbReference type="SUPFAM" id="SSF81296">
    <property type="entry name" value="E set domains"/>
    <property type="match status" value="3"/>
</dbReference>
<keyword evidence="2" id="KW-0732">Signal</keyword>
<dbReference type="Gene3D" id="2.60.40.1180">
    <property type="entry name" value="Golgi alpha-mannosidase II"/>
    <property type="match status" value="1"/>
</dbReference>
<dbReference type="InterPro" id="IPR041111">
    <property type="entry name" value="Pullulanase_Ins"/>
</dbReference>
<dbReference type="SUPFAM" id="SSF51445">
    <property type="entry name" value="(Trans)glycosidases"/>
    <property type="match status" value="1"/>
</dbReference>